<reference evidence="3" key="1">
    <citation type="journal article" date="2019" name="Int. J. Syst. Evol. Microbiol.">
        <title>The Global Catalogue of Microorganisms (GCM) 10K type strain sequencing project: providing services to taxonomists for standard genome sequencing and annotation.</title>
        <authorList>
            <consortium name="The Broad Institute Genomics Platform"/>
            <consortium name="The Broad Institute Genome Sequencing Center for Infectious Disease"/>
            <person name="Wu L."/>
            <person name="Ma J."/>
        </authorList>
    </citation>
    <scope>NUCLEOTIDE SEQUENCE [LARGE SCALE GENOMIC DNA]</scope>
    <source>
        <strain evidence="3">TISTR 1511</strain>
    </source>
</reference>
<gene>
    <name evidence="2" type="ORF">ACFSUQ_02765</name>
</gene>
<protein>
    <submittedName>
        <fullName evidence="2">DUF6301 family protein</fullName>
    </submittedName>
</protein>
<dbReference type="EMBL" id="JBHUNF010000001">
    <property type="protein sequence ID" value="MFD2674223.1"/>
    <property type="molecule type" value="Genomic_DNA"/>
</dbReference>
<dbReference type="Pfam" id="PF19818">
    <property type="entry name" value="DUF6301"/>
    <property type="match status" value="1"/>
</dbReference>
<accession>A0ABW5RGR0</accession>
<feature type="region of interest" description="Disordered" evidence="1">
    <location>
        <begin position="114"/>
        <end position="136"/>
    </location>
</feature>
<name>A0ABW5RGR0_9MICO</name>
<comment type="caution">
    <text evidence="2">The sequence shown here is derived from an EMBL/GenBank/DDBJ whole genome shotgun (WGS) entry which is preliminary data.</text>
</comment>
<proteinExistence type="predicted"/>
<evidence type="ECO:0000313" key="3">
    <source>
        <dbReference type="Proteomes" id="UP001597453"/>
    </source>
</evidence>
<feature type="compositionally biased region" description="Basic and acidic residues" evidence="1">
    <location>
        <begin position="114"/>
        <end position="126"/>
    </location>
</feature>
<dbReference type="RefSeq" id="WP_159421420.1">
    <property type="nucleotide sequence ID" value="NZ_JBHUNF010000001.1"/>
</dbReference>
<sequence length="136" mass="15288">MEALGWTKERRRGGKTSFPINLPMVSVGELRGNVSKIRFRISDTIAKRGEATSEAVRQAFPEAVSRIASCLGFEPTGKPWVDEGADWDFENGSQVRLLIGENMLEIQVRSKEIADNERWERSRGIDPSDNLANRPE</sequence>
<dbReference type="InterPro" id="IPR046268">
    <property type="entry name" value="DUF6301"/>
</dbReference>
<evidence type="ECO:0000256" key="1">
    <source>
        <dbReference type="SAM" id="MobiDB-lite"/>
    </source>
</evidence>
<keyword evidence="3" id="KW-1185">Reference proteome</keyword>
<dbReference type="Proteomes" id="UP001597453">
    <property type="component" value="Unassembled WGS sequence"/>
</dbReference>
<organism evidence="2 3">
    <name type="scientific">Gulosibacter bifidus</name>
    <dbReference type="NCBI Taxonomy" id="272239"/>
    <lineage>
        <taxon>Bacteria</taxon>
        <taxon>Bacillati</taxon>
        <taxon>Actinomycetota</taxon>
        <taxon>Actinomycetes</taxon>
        <taxon>Micrococcales</taxon>
        <taxon>Microbacteriaceae</taxon>
        <taxon>Gulosibacter</taxon>
    </lineage>
</organism>
<evidence type="ECO:0000313" key="2">
    <source>
        <dbReference type="EMBL" id="MFD2674223.1"/>
    </source>
</evidence>